<dbReference type="InterPro" id="IPR011333">
    <property type="entry name" value="SKP1/BTB/POZ_sf"/>
</dbReference>
<dbReference type="Proteomes" id="UP000217199">
    <property type="component" value="Unassembled WGS sequence"/>
</dbReference>
<dbReference type="InParanoid" id="A0A286U7P4"/>
<name>A0A286U7P4_9AGAM</name>
<dbReference type="STRING" id="2282107.A0A286U7P4"/>
<dbReference type="SUPFAM" id="SSF54695">
    <property type="entry name" value="POZ domain"/>
    <property type="match status" value="1"/>
</dbReference>
<organism evidence="1 2">
    <name type="scientific">Pyrrhoderma noxium</name>
    <dbReference type="NCBI Taxonomy" id="2282107"/>
    <lineage>
        <taxon>Eukaryota</taxon>
        <taxon>Fungi</taxon>
        <taxon>Dikarya</taxon>
        <taxon>Basidiomycota</taxon>
        <taxon>Agaricomycotina</taxon>
        <taxon>Agaricomycetes</taxon>
        <taxon>Hymenochaetales</taxon>
        <taxon>Hymenochaetaceae</taxon>
        <taxon>Pyrrhoderma</taxon>
    </lineage>
</organism>
<accession>A0A286U7P4</accession>
<gene>
    <name evidence="1" type="ORF">PNOK_0844800</name>
</gene>
<reference evidence="1 2" key="1">
    <citation type="journal article" date="2017" name="Mol. Ecol.">
        <title>Comparative and population genomic landscape of Phellinus noxius: A hypervariable fungus causing root rot in trees.</title>
        <authorList>
            <person name="Chung C.L."/>
            <person name="Lee T.J."/>
            <person name="Akiba M."/>
            <person name="Lee H.H."/>
            <person name="Kuo T.H."/>
            <person name="Liu D."/>
            <person name="Ke H.M."/>
            <person name="Yokoi T."/>
            <person name="Roa M.B."/>
            <person name="Lu M.J."/>
            <person name="Chang Y.Y."/>
            <person name="Ann P.J."/>
            <person name="Tsai J.N."/>
            <person name="Chen C.Y."/>
            <person name="Tzean S.S."/>
            <person name="Ota Y."/>
            <person name="Hattori T."/>
            <person name="Sahashi N."/>
            <person name="Liou R.F."/>
            <person name="Kikuchi T."/>
            <person name="Tsai I.J."/>
        </authorList>
    </citation>
    <scope>NUCLEOTIDE SEQUENCE [LARGE SCALE GENOMIC DNA]</scope>
    <source>
        <strain evidence="1 2">FFPRI411160</strain>
    </source>
</reference>
<evidence type="ECO:0008006" key="3">
    <source>
        <dbReference type="Google" id="ProtNLM"/>
    </source>
</evidence>
<protein>
    <recommendedName>
        <fullName evidence="3">BTB domain-containing protein</fullName>
    </recommendedName>
</protein>
<comment type="caution">
    <text evidence="1">The sequence shown here is derived from an EMBL/GenBank/DDBJ whole genome shotgun (WGS) entry which is preliminary data.</text>
</comment>
<dbReference type="EMBL" id="NBII01000009">
    <property type="protein sequence ID" value="PAV15590.1"/>
    <property type="molecule type" value="Genomic_DNA"/>
</dbReference>
<dbReference type="Gene3D" id="3.30.710.10">
    <property type="entry name" value="Potassium Channel Kv1.1, Chain A"/>
    <property type="match status" value="1"/>
</dbReference>
<keyword evidence="2" id="KW-1185">Reference proteome</keyword>
<sequence>MIEFDITTAAILVIGISKQTIKTLIISYALIFYTKPQVAYNDHCLSCGFSQGRTAEHCMSTLESPASAITALSKNTQTKYIVYVRDEEFTLRRSQLEFDAPNYFTAFFFGDFAESGSTAMYIDRNPELFSIIVEYMSGYNILPLSYRALPRTMDTELALRNLAADAAFYGLSRLYTQLTSPRPPPIDFTWTGFSRRVVLFDDVLQGRLPESVSYTTSGLCSFDGGAVKPVIIFARNIALKLIGNKDLDKTGRPDANETTVSYRLCFSSAMKAQLEQQPYSAFEFCESEKQALIVSVLPESRLSINNNQVRFEHFAHWWRTRRSPAFDPGFRGPPRTDEIEAERVFDDAFPAPFEESAARGDWCDRNEFVLWGDELLFVITARGFLAGTLQLHVKLLNVKSRTRAEVLQSVRPLVVV</sequence>
<proteinExistence type="predicted"/>
<evidence type="ECO:0000313" key="2">
    <source>
        <dbReference type="Proteomes" id="UP000217199"/>
    </source>
</evidence>
<dbReference type="PANTHER" id="PTHR31758">
    <property type="entry name" value="BTB/POZ DOMAIN-CONTAINING PROTEIN YLR108C"/>
    <property type="match status" value="1"/>
</dbReference>
<evidence type="ECO:0000313" key="1">
    <source>
        <dbReference type="EMBL" id="PAV15590.1"/>
    </source>
</evidence>
<dbReference type="PANTHER" id="PTHR31758:SF2">
    <property type="entry name" value="BTB_POZ DOMAIN-CONTAINING PROTEIN YLR108C"/>
    <property type="match status" value="1"/>
</dbReference>
<dbReference type="AlphaFoldDB" id="A0A286U7P4"/>
<dbReference type="OrthoDB" id="2370221at2759"/>